<dbReference type="AlphaFoldDB" id="A0A386WJS9"/>
<organism evidence="1 2">
    <name type="scientific">Micromonospora tulbaghiae</name>
    <dbReference type="NCBI Taxonomy" id="479978"/>
    <lineage>
        <taxon>Bacteria</taxon>
        <taxon>Bacillati</taxon>
        <taxon>Actinomycetota</taxon>
        <taxon>Actinomycetes</taxon>
        <taxon>Micromonosporales</taxon>
        <taxon>Micromonosporaceae</taxon>
        <taxon>Micromonospora</taxon>
    </lineage>
</organism>
<gene>
    <name evidence="1" type="ORF">CSH63_09830</name>
</gene>
<proteinExistence type="predicted"/>
<dbReference type="EMBL" id="CP024087">
    <property type="protein sequence ID" value="AYF27730.1"/>
    <property type="molecule type" value="Genomic_DNA"/>
</dbReference>
<protein>
    <submittedName>
        <fullName evidence="1">Uncharacterized protein</fullName>
    </submittedName>
</protein>
<sequence>MTGRRQHEELRAAFLANRERVRTWLDAWEIPEVVWTDEFNEIPLPWVVREQERQSWLKRHAPFLDAYDWLFVGRPLTPGVREVRALWHFGPAHRFAELDLTITSVCDPEYLAEKLTLAVHHAGLKGWRDADAQPLYQWLVEGVHTMPLDNGVRGSKRSGFVLLRFTRFPTSDGDVIVRLTAAETDRALDGSPLDDDGVSVPGA</sequence>
<dbReference type="RefSeq" id="WP_120569999.1">
    <property type="nucleotide sequence ID" value="NZ_CP024087.1"/>
</dbReference>
<accession>A0A386WJS9</accession>
<evidence type="ECO:0000313" key="2">
    <source>
        <dbReference type="Proteomes" id="UP000267804"/>
    </source>
</evidence>
<dbReference type="Proteomes" id="UP000267804">
    <property type="component" value="Chromosome"/>
</dbReference>
<name>A0A386WJS9_9ACTN</name>
<evidence type="ECO:0000313" key="1">
    <source>
        <dbReference type="EMBL" id="AYF27730.1"/>
    </source>
</evidence>
<dbReference type="KEGG" id="mtua:CSH63_09830"/>
<reference evidence="1 2" key="1">
    <citation type="submission" date="2017-10" db="EMBL/GenBank/DDBJ databases">
        <title>Integration of genomic and chemical information greatly accelerates assignment of the full stereostructure of myelolactone, a potent inhibitor of myeloma from a marine-derived Micromonospora.</title>
        <authorList>
            <person name="Kim M.C."/>
            <person name="Machado H."/>
            <person name="Jensen P.R."/>
            <person name="Fenical W."/>
        </authorList>
    </citation>
    <scope>NUCLEOTIDE SEQUENCE [LARGE SCALE GENOMIC DNA]</scope>
    <source>
        <strain evidence="1 2">CNY-010</strain>
    </source>
</reference>